<evidence type="ECO:0000256" key="4">
    <source>
        <dbReference type="ARBA" id="ARBA00023136"/>
    </source>
</evidence>
<organism evidence="7 8">
    <name type="scientific">Turneriella parva (strain ATCC BAA-1111 / DSM 21527 / NCTC 11395 / H)</name>
    <name type="common">Leptospira parva</name>
    <dbReference type="NCBI Taxonomy" id="869212"/>
    <lineage>
        <taxon>Bacteria</taxon>
        <taxon>Pseudomonadati</taxon>
        <taxon>Spirochaetota</taxon>
        <taxon>Spirochaetia</taxon>
        <taxon>Leptospirales</taxon>
        <taxon>Leptospiraceae</taxon>
        <taxon>Turneriella</taxon>
    </lineage>
</organism>
<accession>I4B3X9</accession>
<feature type="domain" description="RDD" evidence="6">
    <location>
        <begin position="8"/>
        <end position="140"/>
    </location>
</feature>
<dbReference type="Proteomes" id="UP000006048">
    <property type="component" value="Chromosome"/>
</dbReference>
<dbReference type="InterPro" id="IPR010432">
    <property type="entry name" value="RDD"/>
</dbReference>
<dbReference type="AlphaFoldDB" id="I4B3X9"/>
<feature type="transmembrane region" description="Helical" evidence="5">
    <location>
        <begin position="155"/>
        <end position="175"/>
    </location>
</feature>
<keyword evidence="2 5" id="KW-0812">Transmembrane</keyword>
<dbReference type="SUPFAM" id="SSF48403">
    <property type="entry name" value="Ankyrin repeat"/>
    <property type="match status" value="1"/>
</dbReference>
<evidence type="ECO:0000259" key="6">
    <source>
        <dbReference type="Pfam" id="PF06271"/>
    </source>
</evidence>
<gene>
    <name evidence="7" type="ordered locus">Turpa_1338</name>
</gene>
<feature type="transmembrane region" description="Helical" evidence="5">
    <location>
        <begin position="6"/>
        <end position="27"/>
    </location>
</feature>
<sequence length="287" mass="32204">MPAKSGTQFIIGILIYSVLYVSYSLILNWKFGGTIGKILVGLRVKSIDGSAIKLNQALRRSSVDFIFQMIQVMQFHALIKQGQIDILPDVSLSAMRASMYDQKNILTDSMFYVEIAWLFSEFISMQFNEKKRALHDFIAGTIVLTEFRRTKGPKALMWVIGLLFLTFFAGLSMSASDDTVGKIPFQSPLWSAKSPQEIRSMLTEHDIAPTNVNAFGQNILHVAAKTTDTRTFGVFLHAYPELINTSDFFGDSPGHIASRFSPEKLELMKNTGLMQKKINRFGEANIP</sequence>
<dbReference type="Pfam" id="PF06271">
    <property type="entry name" value="RDD"/>
    <property type="match status" value="1"/>
</dbReference>
<proteinExistence type="predicted"/>
<keyword evidence="4 5" id="KW-0472">Membrane</keyword>
<evidence type="ECO:0000256" key="2">
    <source>
        <dbReference type="ARBA" id="ARBA00022692"/>
    </source>
</evidence>
<dbReference type="OrthoDB" id="325176at2"/>
<keyword evidence="3 5" id="KW-1133">Transmembrane helix</keyword>
<comment type="subcellular location">
    <subcellularLocation>
        <location evidence="1">Membrane</location>
        <topology evidence="1">Multi-pass membrane protein</topology>
    </subcellularLocation>
</comment>
<evidence type="ECO:0000313" key="8">
    <source>
        <dbReference type="Proteomes" id="UP000006048"/>
    </source>
</evidence>
<dbReference type="InterPro" id="IPR036770">
    <property type="entry name" value="Ankyrin_rpt-contain_sf"/>
</dbReference>
<evidence type="ECO:0000256" key="1">
    <source>
        <dbReference type="ARBA" id="ARBA00004141"/>
    </source>
</evidence>
<protein>
    <submittedName>
        <fullName evidence="7">RDD domain containing protein</fullName>
    </submittedName>
</protein>
<reference evidence="7 8" key="1">
    <citation type="submission" date="2012-06" db="EMBL/GenBank/DDBJ databases">
        <title>The complete chromosome of genome of Turneriella parva DSM 21527.</title>
        <authorList>
            <consortium name="US DOE Joint Genome Institute (JGI-PGF)"/>
            <person name="Lucas S."/>
            <person name="Han J."/>
            <person name="Lapidus A."/>
            <person name="Bruce D."/>
            <person name="Goodwin L."/>
            <person name="Pitluck S."/>
            <person name="Peters L."/>
            <person name="Kyrpides N."/>
            <person name="Mavromatis K."/>
            <person name="Ivanova N."/>
            <person name="Mikhailova N."/>
            <person name="Chertkov O."/>
            <person name="Detter J.C."/>
            <person name="Tapia R."/>
            <person name="Han C."/>
            <person name="Land M."/>
            <person name="Hauser L."/>
            <person name="Markowitz V."/>
            <person name="Cheng J.-F."/>
            <person name="Hugenholtz P."/>
            <person name="Woyke T."/>
            <person name="Wu D."/>
            <person name="Gronow S."/>
            <person name="Wellnitz S."/>
            <person name="Brambilla E."/>
            <person name="Klenk H.-P."/>
            <person name="Eisen J.A."/>
        </authorList>
    </citation>
    <scope>NUCLEOTIDE SEQUENCE [LARGE SCALE GENOMIC DNA]</scope>
    <source>
        <strain evidence="8">ATCC BAA-1111 / DSM 21527 / NCTC 11395 / H</strain>
    </source>
</reference>
<keyword evidence="8" id="KW-1185">Reference proteome</keyword>
<dbReference type="STRING" id="869212.Turpa_1338"/>
<dbReference type="KEGG" id="tpx:Turpa_1338"/>
<evidence type="ECO:0000256" key="5">
    <source>
        <dbReference type="SAM" id="Phobius"/>
    </source>
</evidence>
<dbReference type="EMBL" id="CP002959">
    <property type="protein sequence ID" value="AFM11986.1"/>
    <property type="molecule type" value="Genomic_DNA"/>
</dbReference>
<name>I4B3X9_TURPD</name>
<evidence type="ECO:0000256" key="3">
    <source>
        <dbReference type="ARBA" id="ARBA00022989"/>
    </source>
</evidence>
<evidence type="ECO:0000313" key="7">
    <source>
        <dbReference type="EMBL" id="AFM11986.1"/>
    </source>
</evidence>
<dbReference type="HOGENOM" id="CLU_969566_0_0_12"/>
<dbReference type="GO" id="GO:0016020">
    <property type="term" value="C:membrane"/>
    <property type="evidence" value="ECO:0007669"/>
    <property type="project" value="UniProtKB-SubCell"/>
</dbReference>